<accession>A0ABN7X9E8</accession>
<proteinExistence type="predicted"/>
<evidence type="ECO:0000313" key="2">
    <source>
        <dbReference type="Proteomes" id="UP000789901"/>
    </source>
</evidence>
<protein>
    <submittedName>
        <fullName evidence="1">11022_t:CDS:1</fullName>
    </submittedName>
</protein>
<gene>
    <name evidence="1" type="ORF">GMARGA_LOCUS39485</name>
</gene>
<evidence type="ECO:0000313" key="1">
    <source>
        <dbReference type="EMBL" id="CAG8849025.1"/>
    </source>
</evidence>
<keyword evidence="2" id="KW-1185">Reference proteome</keyword>
<organism evidence="1 2">
    <name type="scientific">Gigaspora margarita</name>
    <dbReference type="NCBI Taxonomy" id="4874"/>
    <lineage>
        <taxon>Eukaryota</taxon>
        <taxon>Fungi</taxon>
        <taxon>Fungi incertae sedis</taxon>
        <taxon>Mucoromycota</taxon>
        <taxon>Glomeromycotina</taxon>
        <taxon>Glomeromycetes</taxon>
        <taxon>Diversisporales</taxon>
        <taxon>Gigasporaceae</taxon>
        <taxon>Gigaspora</taxon>
    </lineage>
</organism>
<feature type="non-terminal residue" evidence="1">
    <location>
        <position position="1"/>
    </location>
</feature>
<dbReference type="EMBL" id="CAJVQB010094466">
    <property type="protein sequence ID" value="CAG8849025.1"/>
    <property type="molecule type" value="Genomic_DNA"/>
</dbReference>
<dbReference type="Proteomes" id="UP000789901">
    <property type="component" value="Unassembled WGS sequence"/>
</dbReference>
<reference evidence="1 2" key="1">
    <citation type="submission" date="2021-06" db="EMBL/GenBank/DDBJ databases">
        <authorList>
            <person name="Kallberg Y."/>
            <person name="Tangrot J."/>
            <person name="Rosling A."/>
        </authorList>
    </citation>
    <scope>NUCLEOTIDE SEQUENCE [LARGE SCALE GENOMIC DNA]</scope>
    <source>
        <strain evidence="1 2">120-4 pot B 10/14</strain>
    </source>
</reference>
<sequence length="61" mass="7066">NISKEELLTTINSLLTSINISDCSKYHGLWQKNCDQLQEILQTIRNLQNNQDELDESESEN</sequence>
<comment type="caution">
    <text evidence="1">The sequence shown here is derived from an EMBL/GenBank/DDBJ whole genome shotgun (WGS) entry which is preliminary data.</text>
</comment>
<name>A0ABN7X9E8_GIGMA</name>